<evidence type="ECO:0000256" key="2">
    <source>
        <dbReference type="ARBA" id="ARBA00022857"/>
    </source>
</evidence>
<comment type="caution">
    <text evidence="5">The sequence shown here is derived from an EMBL/GenBank/DDBJ whole genome shotgun (WGS) entry which is preliminary data.</text>
</comment>
<evidence type="ECO:0000313" key="5">
    <source>
        <dbReference type="EMBL" id="CAL1532446.1"/>
    </source>
</evidence>
<gene>
    <name evidence="5" type="ORF">GSLYS_00006525001</name>
</gene>
<protein>
    <recommendedName>
        <fullName evidence="7">Carbonyl reductase</fullName>
    </recommendedName>
</protein>
<dbReference type="InterPro" id="IPR036291">
    <property type="entry name" value="NAD(P)-bd_dom_sf"/>
</dbReference>
<dbReference type="Gene3D" id="3.40.50.720">
    <property type="entry name" value="NAD(P)-binding Rossmann-like Domain"/>
    <property type="match status" value="1"/>
</dbReference>
<evidence type="ECO:0000313" key="6">
    <source>
        <dbReference type="Proteomes" id="UP001497497"/>
    </source>
</evidence>
<keyword evidence="2" id="KW-0521">NADP</keyword>
<reference evidence="5 6" key="1">
    <citation type="submission" date="2024-04" db="EMBL/GenBank/DDBJ databases">
        <authorList>
            <consortium name="Genoscope - CEA"/>
            <person name="William W."/>
        </authorList>
    </citation>
    <scope>NUCLEOTIDE SEQUENCE [LARGE SCALE GENOMIC DNA]</scope>
</reference>
<dbReference type="PANTHER" id="PTHR43963:SF4">
    <property type="entry name" value="CARBONYL REDUCTASE (NADPH)"/>
    <property type="match status" value="1"/>
</dbReference>
<organism evidence="5 6">
    <name type="scientific">Lymnaea stagnalis</name>
    <name type="common">Great pond snail</name>
    <name type="synonym">Helix stagnalis</name>
    <dbReference type="NCBI Taxonomy" id="6523"/>
    <lineage>
        <taxon>Eukaryota</taxon>
        <taxon>Metazoa</taxon>
        <taxon>Spiralia</taxon>
        <taxon>Lophotrochozoa</taxon>
        <taxon>Mollusca</taxon>
        <taxon>Gastropoda</taxon>
        <taxon>Heterobranchia</taxon>
        <taxon>Euthyneura</taxon>
        <taxon>Panpulmonata</taxon>
        <taxon>Hygrophila</taxon>
        <taxon>Lymnaeoidea</taxon>
        <taxon>Lymnaeidae</taxon>
        <taxon>Lymnaea</taxon>
    </lineage>
</organism>
<dbReference type="PANTHER" id="PTHR43963">
    <property type="entry name" value="CARBONYL REDUCTASE 1-RELATED"/>
    <property type="match status" value="1"/>
</dbReference>
<evidence type="ECO:0000256" key="3">
    <source>
        <dbReference type="ARBA" id="ARBA00023002"/>
    </source>
</evidence>
<evidence type="ECO:0008006" key="7">
    <source>
        <dbReference type="Google" id="ProtNLM"/>
    </source>
</evidence>
<dbReference type="EMBL" id="CAXITT010000117">
    <property type="protein sequence ID" value="CAL1532446.1"/>
    <property type="molecule type" value="Genomic_DNA"/>
</dbReference>
<dbReference type="PRINTS" id="PR00081">
    <property type="entry name" value="GDHRDH"/>
</dbReference>
<dbReference type="InterPro" id="IPR002347">
    <property type="entry name" value="SDR_fam"/>
</dbReference>
<dbReference type="AlphaFoldDB" id="A0AAV2HEZ7"/>
<keyword evidence="3" id="KW-0560">Oxidoreductase</keyword>
<accession>A0AAV2HEZ7</accession>
<proteinExistence type="inferred from homology"/>
<evidence type="ECO:0000256" key="1">
    <source>
        <dbReference type="ARBA" id="ARBA00006484"/>
    </source>
</evidence>
<dbReference type="PRINTS" id="PR00080">
    <property type="entry name" value="SDRFAMILY"/>
</dbReference>
<dbReference type="Proteomes" id="UP001497497">
    <property type="component" value="Unassembled WGS sequence"/>
</dbReference>
<comment type="similarity">
    <text evidence="1 4">Belongs to the short-chain dehydrogenases/reductases (SDR) family.</text>
</comment>
<dbReference type="SUPFAM" id="SSF51735">
    <property type="entry name" value="NAD(P)-binding Rossmann-fold domains"/>
    <property type="match status" value="1"/>
</dbReference>
<keyword evidence="6" id="KW-1185">Reference proteome</keyword>
<evidence type="ECO:0000256" key="4">
    <source>
        <dbReference type="RuleBase" id="RU000363"/>
    </source>
</evidence>
<dbReference type="GO" id="GO:0016491">
    <property type="term" value="F:oxidoreductase activity"/>
    <property type="evidence" value="ECO:0007669"/>
    <property type="project" value="UniProtKB-KW"/>
</dbReference>
<sequence>MDTKVAVVTGSNKGVGFAIVRALCRQFDGDVYLTESSKTSKHICCKGMTAITFDKTSPQIDVGRGYLDLIALETRAEGRPPANNGEGKVCTRNDHESVVRLRDFLKKTYGGLDILVNNAGIVFNDDSIPFVEQVAATTRTNFFSTLEACQVLFPILRPHSRVVNLSSMSSQMGLARCSEALRARFTDSNLTMDELRALVNKFVETAKVNKHLEAGFCGSSYFLSKIGVTVMSMIQQREIDSQGANDIVVNACCPGYVATDLTNHQGSLTIDEGAATPVYCALLPPNINSPRGKFIREKKIADWKM</sequence>
<name>A0AAV2HEZ7_LYMST</name>
<dbReference type="Pfam" id="PF00106">
    <property type="entry name" value="adh_short"/>
    <property type="match status" value="1"/>
</dbReference>